<feature type="signal peptide" evidence="1">
    <location>
        <begin position="1"/>
        <end position="23"/>
    </location>
</feature>
<dbReference type="EMBL" id="OANT01000007">
    <property type="protein sequence ID" value="SNX46038.1"/>
    <property type="molecule type" value="Genomic_DNA"/>
</dbReference>
<feature type="chain" id="PRO_5012557350" evidence="1">
    <location>
        <begin position="24"/>
        <end position="286"/>
    </location>
</feature>
<evidence type="ECO:0000259" key="2">
    <source>
        <dbReference type="SMART" id="SM00849"/>
    </source>
</evidence>
<dbReference type="PANTHER" id="PTHR42951">
    <property type="entry name" value="METALLO-BETA-LACTAMASE DOMAIN-CONTAINING"/>
    <property type="match status" value="1"/>
</dbReference>
<name>A0A240EBF0_9GAMM</name>
<accession>A0A240EBF0</accession>
<keyword evidence="4" id="KW-1185">Reference proteome</keyword>
<reference evidence="4" key="1">
    <citation type="submission" date="2016-09" db="EMBL/GenBank/DDBJ databases">
        <authorList>
            <person name="Varghese N."/>
            <person name="Submissions S."/>
        </authorList>
    </citation>
    <scope>NUCLEOTIDE SEQUENCE [LARGE SCALE GENOMIC DNA]</scope>
    <source>
        <strain evidence="4">ANC 4466</strain>
    </source>
</reference>
<organism evidence="3 4">
    <name type="scientific">Acinetobacter puyangensis</name>
    <dbReference type="NCBI Taxonomy" id="1096779"/>
    <lineage>
        <taxon>Bacteria</taxon>
        <taxon>Pseudomonadati</taxon>
        <taxon>Pseudomonadota</taxon>
        <taxon>Gammaproteobacteria</taxon>
        <taxon>Moraxellales</taxon>
        <taxon>Moraxellaceae</taxon>
        <taxon>Acinetobacter</taxon>
    </lineage>
</organism>
<evidence type="ECO:0000256" key="1">
    <source>
        <dbReference type="SAM" id="SignalP"/>
    </source>
</evidence>
<sequence length="286" mass="31684">MKRLFPKVVLITALVGLSNLAMAQPLSLKTHLAEPQNFGVTSTLIEGEKDVILVNAQFSRSEALRVVADILDSGKNLKTIFISFGDPDYYFGLQTLKTYFPQVEVIATPQTVKHIAATQELKLKYWAPKFGRNAPTATYLPKAYTAKHLTLDGQDIEIKGQNEHTFLWIPSIKAVVGGNLVSSGIHVWTADTPQPKDRQQVIASLNEIKALHPEQVIPAHMQENAPTGIAAVDFTVSYLKQYEKAVSASQNSQQLIDRMKNQYPQFKDTSSLELGAKVVKSEIAWP</sequence>
<dbReference type="Proteomes" id="UP000219042">
    <property type="component" value="Unassembled WGS sequence"/>
</dbReference>
<dbReference type="InterPro" id="IPR001279">
    <property type="entry name" value="Metallo-B-lactamas"/>
</dbReference>
<keyword evidence="1" id="KW-0732">Signal</keyword>
<protein>
    <submittedName>
        <fullName evidence="3">Glyoxylase, beta-lactamase superfamily II</fullName>
    </submittedName>
</protein>
<feature type="domain" description="Metallo-beta-lactamase" evidence="2">
    <location>
        <begin position="39"/>
        <end position="220"/>
    </location>
</feature>
<dbReference type="PANTHER" id="PTHR42951:SF14">
    <property type="entry name" value="METALLO-BETA-LACTAMASE SUPERFAMILY PROTEIN"/>
    <property type="match status" value="1"/>
</dbReference>
<dbReference type="CDD" id="cd07739">
    <property type="entry name" value="metallo-hydrolase-like_MBL-fold"/>
    <property type="match status" value="1"/>
</dbReference>
<dbReference type="SUPFAM" id="SSF56281">
    <property type="entry name" value="Metallo-hydrolase/oxidoreductase"/>
    <property type="match status" value="1"/>
</dbReference>
<dbReference type="Gene3D" id="3.60.15.10">
    <property type="entry name" value="Ribonuclease Z/Hydroxyacylglutathione hydrolase-like"/>
    <property type="match status" value="1"/>
</dbReference>
<gene>
    <name evidence="3" type="ORF">SAMN05421731_107126</name>
</gene>
<dbReference type="AlphaFoldDB" id="A0A240EBF0"/>
<evidence type="ECO:0000313" key="3">
    <source>
        <dbReference type="EMBL" id="SNX46038.1"/>
    </source>
</evidence>
<dbReference type="OrthoDB" id="8441428at2"/>
<dbReference type="InterPro" id="IPR036866">
    <property type="entry name" value="RibonucZ/Hydroxyglut_hydro"/>
</dbReference>
<dbReference type="SMART" id="SM00849">
    <property type="entry name" value="Lactamase_B"/>
    <property type="match status" value="1"/>
</dbReference>
<evidence type="ECO:0000313" key="4">
    <source>
        <dbReference type="Proteomes" id="UP000219042"/>
    </source>
</evidence>
<dbReference type="RefSeq" id="WP_097079787.1">
    <property type="nucleotide sequence ID" value="NZ_BAABHT010000016.1"/>
</dbReference>
<proteinExistence type="predicted"/>
<dbReference type="InterPro" id="IPR050855">
    <property type="entry name" value="NDM-1-like"/>
</dbReference>